<reference evidence="1" key="1">
    <citation type="submission" date="2018-06" db="EMBL/GenBank/DDBJ databases">
        <authorList>
            <person name="Ashton P.M."/>
            <person name="Dallman T."/>
            <person name="Nair S."/>
            <person name="De Pinna E."/>
            <person name="Peters T."/>
            <person name="Grant K."/>
        </authorList>
    </citation>
    <scope>NUCLEOTIDE SEQUENCE [LARGE SCALE GENOMIC DNA]</scope>
    <source>
        <strain evidence="1">449454</strain>
    </source>
</reference>
<dbReference type="Pfam" id="PF05930">
    <property type="entry name" value="Phage_AlpA"/>
    <property type="match status" value="1"/>
</dbReference>
<dbReference type="InterPro" id="IPR010260">
    <property type="entry name" value="AlpA"/>
</dbReference>
<dbReference type="EMBL" id="AAGTPA010000035">
    <property type="protein sequence ID" value="EBR8435789.1"/>
    <property type="molecule type" value="Genomic_DNA"/>
</dbReference>
<protein>
    <submittedName>
        <fullName evidence="1">Transcriptional regulator</fullName>
    </submittedName>
</protein>
<evidence type="ECO:0000313" key="1">
    <source>
        <dbReference type="EMBL" id="EBR8435789.1"/>
    </source>
</evidence>
<gene>
    <name evidence="1" type="ORF">DOI44_22800</name>
</gene>
<sequence>MTQADKRKILLKREVKDILRIKGDSSFYEMIKRGEFPAGFKVGLRRVGWYEDEVYSWLDERVKEARGEVA</sequence>
<organism evidence="1">
    <name type="scientific">Salmonella enterica subsp. enterica serovar Panama</name>
    <dbReference type="NCBI Taxonomy" id="29472"/>
    <lineage>
        <taxon>Bacteria</taxon>
        <taxon>Pseudomonadati</taxon>
        <taxon>Pseudomonadota</taxon>
        <taxon>Gammaproteobacteria</taxon>
        <taxon>Enterobacterales</taxon>
        <taxon>Enterobacteriaceae</taxon>
        <taxon>Salmonella</taxon>
    </lineage>
</organism>
<proteinExistence type="predicted"/>
<accession>A0A5U8JEY1</accession>
<name>A0A5U8JEY1_SALET</name>
<comment type="caution">
    <text evidence="1">The sequence shown here is derived from an EMBL/GenBank/DDBJ whole genome shotgun (WGS) entry which is preliminary data.</text>
</comment>
<dbReference type="Gene3D" id="1.10.238.160">
    <property type="match status" value="1"/>
</dbReference>
<dbReference type="AlphaFoldDB" id="A0A5U8JEY1"/>
<dbReference type="Proteomes" id="UP000839597">
    <property type="component" value="Unassembled WGS sequence"/>
</dbReference>